<feature type="region of interest" description="Disordered" evidence="1">
    <location>
        <begin position="1"/>
        <end position="55"/>
    </location>
</feature>
<protein>
    <submittedName>
        <fullName evidence="2">Uncharacterized protein</fullName>
    </submittedName>
</protein>
<name>A0A1D3CZN3_9EIME</name>
<evidence type="ECO:0000256" key="1">
    <source>
        <dbReference type="SAM" id="MobiDB-lite"/>
    </source>
</evidence>
<feature type="compositionally biased region" description="Polar residues" evidence="1">
    <location>
        <begin position="1"/>
        <end position="10"/>
    </location>
</feature>
<evidence type="ECO:0000313" key="3">
    <source>
        <dbReference type="Proteomes" id="UP000095192"/>
    </source>
</evidence>
<organism evidence="2 3">
    <name type="scientific">Cyclospora cayetanensis</name>
    <dbReference type="NCBI Taxonomy" id="88456"/>
    <lineage>
        <taxon>Eukaryota</taxon>
        <taxon>Sar</taxon>
        <taxon>Alveolata</taxon>
        <taxon>Apicomplexa</taxon>
        <taxon>Conoidasida</taxon>
        <taxon>Coccidia</taxon>
        <taxon>Eucoccidiorida</taxon>
        <taxon>Eimeriorina</taxon>
        <taxon>Eimeriidae</taxon>
        <taxon>Cyclospora</taxon>
    </lineage>
</organism>
<evidence type="ECO:0000313" key="2">
    <source>
        <dbReference type="EMBL" id="OEH76674.1"/>
    </source>
</evidence>
<gene>
    <name evidence="2" type="ORF">cyc_08308</name>
</gene>
<dbReference type="Proteomes" id="UP000095192">
    <property type="component" value="Unassembled WGS sequence"/>
</dbReference>
<dbReference type="VEuPathDB" id="ToxoDB:cyc_08308"/>
<comment type="caution">
    <text evidence="2">The sequence shown here is derived from an EMBL/GenBank/DDBJ whole genome shotgun (WGS) entry which is preliminary data.</text>
</comment>
<proteinExistence type="predicted"/>
<reference evidence="2 3" key="1">
    <citation type="journal article" date="2016" name="BMC Genomics">
        <title>Comparative genomics reveals Cyclospora cayetanensis possesses coccidia-like metabolism and invasion components but unique surface antigens.</title>
        <authorList>
            <person name="Liu S."/>
            <person name="Wang L."/>
            <person name="Zheng H."/>
            <person name="Xu Z."/>
            <person name="Roellig D.M."/>
            <person name="Li N."/>
            <person name="Frace M.A."/>
            <person name="Tang K."/>
            <person name="Arrowood M.J."/>
            <person name="Moss D.M."/>
            <person name="Zhang L."/>
            <person name="Feng Y."/>
            <person name="Xiao L."/>
        </authorList>
    </citation>
    <scope>NUCLEOTIDE SEQUENCE [LARGE SCALE GENOMIC DNA]</scope>
    <source>
        <strain evidence="2 3">CHN_HEN01</strain>
    </source>
</reference>
<dbReference type="AlphaFoldDB" id="A0A1D3CZN3"/>
<keyword evidence="3" id="KW-1185">Reference proteome</keyword>
<dbReference type="EMBL" id="JROU02001372">
    <property type="protein sequence ID" value="OEH76674.1"/>
    <property type="molecule type" value="Genomic_DNA"/>
</dbReference>
<accession>A0A1D3CZN3</accession>
<sequence>MGWLTGSNNPLLCDSEGDDFQQQLQDNDNESLKKRRVETSGRLKPSEVQLGPCSQASGGCSAAASKESASAAAAATNGEFTGKAVPDGTLVILRDFAGRRSLAKAQRDL</sequence>
<dbReference type="InParanoid" id="A0A1D3CZN3"/>